<dbReference type="PATRIC" id="fig|1321819.3.peg.3266"/>
<dbReference type="EC" id="3.1.3.18" evidence="4"/>
<dbReference type="InterPro" id="IPR041492">
    <property type="entry name" value="HAD_2"/>
</dbReference>
<dbReference type="Proteomes" id="UP000016496">
    <property type="component" value="Unassembled WGS sequence"/>
</dbReference>
<name>U2DMN8_9BACE</name>
<dbReference type="InterPro" id="IPR050155">
    <property type="entry name" value="HAD-like_hydrolase_sf"/>
</dbReference>
<gene>
    <name evidence="5" type="ORF">HMPREF1981_03543</name>
</gene>
<dbReference type="InterPro" id="IPR023198">
    <property type="entry name" value="PGP-like_dom2"/>
</dbReference>
<accession>U2DMN8</accession>
<dbReference type="Gene3D" id="1.10.150.240">
    <property type="entry name" value="Putative phosphatase, domain 2"/>
    <property type="match status" value="1"/>
</dbReference>
<dbReference type="SFLD" id="SFLDG01135">
    <property type="entry name" value="C1.5.6:_HAD__Beta-PGM__Phospha"/>
    <property type="match status" value="1"/>
</dbReference>
<dbReference type="SFLD" id="SFLDG01129">
    <property type="entry name" value="C1.5:_HAD__Beta-PGM__Phosphata"/>
    <property type="match status" value="1"/>
</dbReference>
<dbReference type="Gene3D" id="3.40.50.1000">
    <property type="entry name" value="HAD superfamily/HAD-like"/>
    <property type="match status" value="1"/>
</dbReference>
<dbReference type="InterPro" id="IPR036412">
    <property type="entry name" value="HAD-like_sf"/>
</dbReference>
<evidence type="ECO:0000256" key="1">
    <source>
        <dbReference type="ARBA" id="ARBA00000830"/>
    </source>
</evidence>
<dbReference type="SFLD" id="SFLDS00003">
    <property type="entry name" value="Haloacid_Dehalogenase"/>
    <property type="match status" value="1"/>
</dbReference>
<dbReference type="PROSITE" id="PS01228">
    <property type="entry name" value="COF_1"/>
    <property type="match status" value="1"/>
</dbReference>
<dbReference type="EMBL" id="AWSV01000179">
    <property type="protein sequence ID" value="ERI80971.1"/>
    <property type="molecule type" value="Genomic_DNA"/>
</dbReference>
<dbReference type="GO" id="GO:0006281">
    <property type="term" value="P:DNA repair"/>
    <property type="evidence" value="ECO:0007669"/>
    <property type="project" value="TreeGrafter"/>
</dbReference>
<comment type="pathway">
    <text evidence="2">Organic acid metabolism; glycolate biosynthesis; glycolate from 2-phosphoglycolate: step 1/1.</text>
</comment>
<dbReference type="SUPFAM" id="SSF56784">
    <property type="entry name" value="HAD-like"/>
    <property type="match status" value="1"/>
</dbReference>
<dbReference type="GO" id="GO:0005829">
    <property type="term" value="C:cytosol"/>
    <property type="evidence" value="ECO:0007669"/>
    <property type="project" value="TreeGrafter"/>
</dbReference>
<evidence type="ECO:0000313" key="5">
    <source>
        <dbReference type="EMBL" id="ERI80971.1"/>
    </source>
</evidence>
<comment type="caution">
    <text evidence="5">The sequence shown here is derived from an EMBL/GenBank/DDBJ whole genome shotgun (WGS) entry which is preliminary data.</text>
</comment>
<dbReference type="Pfam" id="PF13419">
    <property type="entry name" value="HAD_2"/>
    <property type="match status" value="1"/>
</dbReference>
<evidence type="ECO:0000313" key="6">
    <source>
        <dbReference type="Proteomes" id="UP000016496"/>
    </source>
</evidence>
<dbReference type="NCBIfam" id="TIGR01549">
    <property type="entry name" value="HAD-SF-IA-v1"/>
    <property type="match status" value="1"/>
</dbReference>
<dbReference type="PANTHER" id="PTHR43434:SF1">
    <property type="entry name" value="PHOSPHOGLYCOLATE PHOSPHATASE"/>
    <property type="match status" value="1"/>
</dbReference>
<dbReference type="HOGENOM" id="CLU_045011_19_1_10"/>
<evidence type="ECO:0000256" key="3">
    <source>
        <dbReference type="ARBA" id="ARBA00006171"/>
    </source>
</evidence>
<sequence>MEQECSLADNINKKPMKKLVIFDLDGTLLNTIADLANSTNHALNKLGYPTHETAAYNFMVGNGIDKLFERALPEGERTQENILRVRNEFIPYYDVHNADDSRPYPGIPELLQSLQSKGIRIAVASNKYQAATEKLIARYFPEIRFTAVFGQRQEISVKPDPTIVFDILKLANIKKEDVLYVGDSGVDMQTAANAGITACGVTWGFRPRQELEQFHPAYIADSPEKIADLV</sequence>
<dbReference type="InterPro" id="IPR006549">
    <property type="entry name" value="HAD-SF_hydro_IIIA"/>
</dbReference>
<evidence type="ECO:0000256" key="2">
    <source>
        <dbReference type="ARBA" id="ARBA00004818"/>
    </source>
</evidence>
<dbReference type="NCBIfam" id="TIGR01662">
    <property type="entry name" value="HAD-SF-IIIA"/>
    <property type="match status" value="1"/>
</dbReference>
<dbReference type="PRINTS" id="PR00413">
    <property type="entry name" value="HADHALOGNASE"/>
</dbReference>
<organism evidence="5 6">
    <name type="scientific">Bacteroides pyogenes F0041</name>
    <dbReference type="NCBI Taxonomy" id="1321819"/>
    <lineage>
        <taxon>Bacteria</taxon>
        <taxon>Pseudomonadati</taxon>
        <taxon>Bacteroidota</taxon>
        <taxon>Bacteroidia</taxon>
        <taxon>Bacteroidales</taxon>
        <taxon>Bacteroidaceae</taxon>
        <taxon>Bacteroides</taxon>
    </lineage>
</organism>
<dbReference type="AlphaFoldDB" id="U2DMN8"/>
<evidence type="ECO:0000256" key="4">
    <source>
        <dbReference type="ARBA" id="ARBA00013078"/>
    </source>
</evidence>
<comment type="similarity">
    <text evidence="3">Belongs to the HAD-like hydrolase superfamily. CbbY/CbbZ/Gph/YieH family.</text>
</comment>
<comment type="catalytic activity">
    <reaction evidence="1">
        <text>2-phosphoglycolate + H2O = glycolate + phosphate</text>
        <dbReference type="Rhea" id="RHEA:14369"/>
        <dbReference type="ChEBI" id="CHEBI:15377"/>
        <dbReference type="ChEBI" id="CHEBI:29805"/>
        <dbReference type="ChEBI" id="CHEBI:43474"/>
        <dbReference type="ChEBI" id="CHEBI:58033"/>
        <dbReference type="EC" id="3.1.3.18"/>
    </reaction>
</comment>
<protein>
    <recommendedName>
        <fullName evidence="4">phosphoglycolate phosphatase</fullName>
        <ecNumber evidence="4">3.1.3.18</ecNumber>
    </recommendedName>
</protein>
<dbReference type="InterPro" id="IPR006439">
    <property type="entry name" value="HAD-SF_hydro_IA"/>
</dbReference>
<dbReference type="InterPro" id="IPR023214">
    <property type="entry name" value="HAD_sf"/>
</dbReference>
<reference evidence="5 6" key="1">
    <citation type="submission" date="2013-08" db="EMBL/GenBank/DDBJ databases">
        <authorList>
            <person name="Weinstock G."/>
            <person name="Sodergren E."/>
            <person name="Wylie T."/>
            <person name="Fulton L."/>
            <person name="Fulton R."/>
            <person name="Fronick C."/>
            <person name="O'Laughlin M."/>
            <person name="Godfrey J."/>
            <person name="Miner T."/>
            <person name="Herter B."/>
            <person name="Appelbaum E."/>
            <person name="Cordes M."/>
            <person name="Lek S."/>
            <person name="Wollam A."/>
            <person name="Pepin K.H."/>
            <person name="Palsikar V.B."/>
            <person name="Mitreva M."/>
            <person name="Wilson R.K."/>
        </authorList>
    </citation>
    <scope>NUCLEOTIDE SEQUENCE [LARGE SCALE GENOMIC DNA]</scope>
    <source>
        <strain evidence="5 6">F0041</strain>
    </source>
</reference>
<dbReference type="GO" id="GO:0008967">
    <property type="term" value="F:phosphoglycolate phosphatase activity"/>
    <property type="evidence" value="ECO:0007669"/>
    <property type="project" value="UniProtKB-EC"/>
</dbReference>
<dbReference type="PANTHER" id="PTHR43434">
    <property type="entry name" value="PHOSPHOGLYCOLATE PHOSPHATASE"/>
    <property type="match status" value="1"/>
</dbReference>
<dbReference type="FunFam" id="3.40.50.1000:FF:000022">
    <property type="entry name" value="Phosphoglycolate phosphatase"/>
    <property type="match status" value="1"/>
</dbReference>
<proteinExistence type="inferred from homology"/>